<dbReference type="SUPFAM" id="SSF50370">
    <property type="entry name" value="Ricin B-like lectins"/>
    <property type="match status" value="1"/>
</dbReference>
<dbReference type="Gene3D" id="2.80.10.50">
    <property type="match status" value="1"/>
</dbReference>
<comment type="caution">
    <text evidence="1">The sequence shown here is derived from an EMBL/GenBank/DDBJ whole genome shotgun (WGS) entry which is preliminary data.</text>
</comment>
<evidence type="ECO:0000313" key="2">
    <source>
        <dbReference type="Proteomes" id="UP000297299"/>
    </source>
</evidence>
<accession>A0A4Y8DD40</accession>
<dbReference type="InterPro" id="IPR035992">
    <property type="entry name" value="Ricin_B-like_lectins"/>
</dbReference>
<protein>
    <recommendedName>
        <fullName evidence="3">Ricin B lectin domain-containing protein</fullName>
    </recommendedName>
</protein>
<proteinExistence type="predicted"/>
<dbReference type="Proteomes" id="UP000297299">
    <property type="component" value="Unassembled WGS sequence"/>
</dbReference>
<reference evidence="1 2" key="1">
    <citation type="submission" date="2017-11" db="EMBL/GenBank/DDBJ databases">
        <title>Comparative genomics of Botrytis spp.</title>
        <authorList>
            <person name="Valero-Jimenez C.A."/>
            <person name="Tapia P."/>
            <person name="Veloso J."/>
            <person name="Silva-Moreno E."/>
            <person name="Staats M."/>
            <person name="Valdes J.H."/>
            <person name="Van Kan J.A.L."/>
        </authorList>
    </citation>
    <scope>NUCLEOTIDE SEQUENCE [LARGE SCALE GENOMIC DNA]</scope>
    <source>
        <strain evidence="1 2">MUCL2830</strain>
    </source>
</reference>
<dbReference type="OrthoDB" id="3472627at2759"/>
<keyword evidence="2" id="KW-1185">Reference proteome</keyword>
<dbReference type="CDD" id="cd00161">
    <property type="entry name" value="beta-trefoil_Ricin-like"/>
    <property type="match status" value="1"/>
</dbReference>
<dbReference type="EMBL" id="PHWZ01000052">
    <property type="protein sequence ID" value="TEY77687.1"/>
    <property type="molecule type" value="Genomic_DNA"/>
</dbReference>
<name>A0A4Y8DD40_9HELO</name>
<organism evidence="1 2">
    <name type="scientific">Botryotinia calthae</name>
    <dbReference type="NCBI Taxonomy" id="38488"/>
    <lineage>
        <taxon>Eukaryota</taxon>
        <taxon>Fungi</taxon>
        <taxon>Dikarya</taxon>
        <taxon>Ascomycota</taxon>
        <taxon>Pezizomycotina</taxon>
        <taxon>Leotiomycetes</taxon>
        <taxon>Helotiales</taxon>
        <taxon>Sclerotiniaceae</taxon>
        <taxon>Botryotinia</taxon>
    </lineage>
</organism>
<gene>
    <name evidence="1" type="ORF">BOTCAL_0052g00260</name>
</gene>
<sequence>MIAPLSSIDPLTDGKYHLVSRLSEGETTSFLGVVDGKVAITADTSTVWHFAYQSDRGSYRIWHDGTNNVLDSTQTPYNYAAVCQCHDANWQQWAARLQIDGTRPRDDHRRLAGFTLAPLNFPRNVLSVAGSGNGSLVNVLPAIAHGEEIHPTQLWFALPV</sequence>
<evidence type="ECO:0000313" key="1">
    <source>
        <dbReference type="EMBL" id="TEY77687.1"/>
    </source>
</evidence>
<evidence type="ECO:0008006" key="3">
    <source>
        <dbReference type="Google" id="ProtNLM"/>
    </source>
</evidence>
<dbReference type="AlphaFoldDB" id="A0A4Y8DD40"/>